<keyword evidence="3" id="KW-1185">Reference proteome</keyword>
<dbReference type="EMBL" id="CACVKT020000100">
    <property type="protein sequence ID" value="CAC5355915.1"/>
    <property type="molecule type" value="Genomic_DNA"/>
</dbReference>
<dbReference type="OrthoDB" id="1902922at2759"/>
<dbReference type="PANTHER" id="PTHR13696:SF99">
    <property type="entry name" value="COBYRINIC ACID AC-DIAMIDE SYNTHASE"/>
    <property type="match status" value="1"/>
</dbReference>
<dbReference type="SUPFAM" id="SSF52540">
    <property type="entry name" value="P-loop containing nucleoside triphosphate hydrolases"/>
    <property type="match status" value="1"/>
</dbReference>
<dbReference type="InterPro" id="IPR025669">
    <property type="entry name" value="AAA_dom"/>
</dbReference>
<name>A0A6J7ZRU0_MYTCO</name>
<dbReference type="AlphaFoldDB" id="A0A6J7ZRU0"/>
<dbReference type="PANTHER" id="PTHR13696">
    <property type="entry name" value="P-LOOP CONTAINING NUCLEOSIDE TRIPHOSPHATE HYDROLASE"/>
    <property type="match status" value="1"/>
</dbReference>
<dbReference type="CDD" id="cd02042">
    <property type="entry name" value="ParAB_family"/>
    <property type="match status" value="1"/>
</dbReference>
<proteinExistence type="predicted"/>
<dbReference type="InterPro" id="IPR027417">
    <property type="entry name" value="P-loop_NTPase"/>
</dbReference>
<dbReference type="Proteomes" id="UP000507470">
    <property type="component" value="Unassembled WGS sequence"/>
</dbReference>
<dbReference type="Pfam" id="PF13614">
    <property type="entry name" value="AAA_31"/>
    <property type="match status" value="1"/>
</dbReference>
<gene>
    <name evidence="2" type="ORF">MCOR_355</name>
</gene>
<evidence type="ECO:0000313" key="2">
    <source>
        <dbReference type="EMBL" id="CAC5355915.1"/>
    </source>
</evidence>
<dbReference type="InterPro" id="IPR050678">
    <property type="entry name" value="DNA_Partitioning_ATPase"/>
</dbReference>
<reference evidence="2 3" key="1">
    <citation type="submission" date="2020-06" db="EMBL/GenBank/DDBJ databases">
        <authorList>
            <person name="Li R."/>
            <person name="Bekaert M."/>
        </authorList>
    </citation>
    <scope>NUCLEOTIDE SEQUENCE [LARGE SCALE GENOMIC DNA]</scope>
    <source>
        <strain evidence="3">wild</strain>
    </source>
</reference>
<organism evidence="2 3">
    <name type="scientific">Mytilus coruscus</name>
    <name type="common">Sea mussel</name>
    <dbReference type="NCBI Taxonomy" id="42192"/>
    <lineage>
        <taxon>Eukaryota</taxon>
        <taxon>Metazoa</taxon>
        <taxon>Spiralia</taxon>
        <taxon>Lophotrochozoa</taxon>
        <taxon>Mollusca</taxon>
        <taxon>Bivalvia</taxon>
        <taxon>Autobranchia</taxon>
        <taxon>Pteriomorphia</taxon>
        <taxon>Mytilida</taxon>
        <taxon>Mytiloidea</taxon>
        <taxon>Mytilidae</taxon>
        <taxon>Mytilinae</taxon>
        <taxon>Mytilus</taxon>
    </lineage>
</organism>
<evidence type="ECO:0000259" key="1">
    <source>
        <dbReference type="Pfam" id="PF13614"/>
    </source>
</evidence>
<dbReference type="Gene3D" id="3.40.50.300">
    <property type="entry name" value="P-loop containing nucleotide triphosphate hydrolases"/>
    <property type="match status" value="1"/>
</dbReference>
<evidence type="ECO:0000313" key="3">
    <source>
        <dbReference type="Proteomes" id="UP000507470"/>
    </source>
</evidence>
<accession>A0A6J7ZRU0</accession>
<feature type="domain" description="AAA" evidence="1">
    <location>
        <begin position="16"/>
        <end position="237"/>
    </location>
</feature>
<protein>
    <recommendedName>
        <fullName evidence="1">AAA domain-containing protein</fullName>
    </recommendedName>
</protein>
<sequence>MEDTRYRQNMDNTSYVVYSNKGGTGKTTLAFQLATAYAYKRRLEVQVVVIDLCPKANVSQALLAKTTENQLGSELGKVNVSKASTRLIELSTGKEYEQTVGGYLLAMLDKKDGRMRTFDCKQFLIKVHNFNQAIPDNVFLLCGDRYLDVLSKRLEQERQLFPTRHDNNPWTRVTLFIKDFIDSLRDDPNWNYSFVIDTNPNFSIYTEMALSAAKRLIVPFTADDFSLSAIETMLYMVYGYDSVGDERLESFKESQYFWLAQKNRIDRSKLYLFVFNRVTFYDSRSASAFASIRDRLVHTLKTFEHESHRKISKQSCCCSPGQLDDDHIKEHYIVDVHDFHSKGIVSLHSGCRISEVENDYNLVYGSEVNISSDKNSKYYKDICRILTKMYPF</sequence>